<reference evidence="1 2" key="1">
    <citation type="submission" date="2019-05" db="EMBL/GenBank/DDBJ databases">
        <title>Emergence of the Ug99 lineage of the wheat stem rust pathogen through somatic hybridization.</title>
        <authorList>
            <person name="Li F."/>
            <person name="Upadhyaya N.M."/>
            <person name="Sperschneider J."/>
            <person name="Matny O."/>
            <person name="Nguyen-Phuc H."/>
            <person name="Mago R."/>
            <person name="Raley C."/>
            <person name="Miller M.E."/>
            <person name="Silverstein K.A.T."/>
            <person name="Henningsen E."/>
            <person name="Hirsch C.D."/>
            <person name="Visser B."/>
            <person name="Pretorius Z.A."/>
            <person name="Steffenson B.J."/>
            <person name="Schwessinger B."/>
            <person name="Dodds P.N."/>
            <person name="Figueroa M."/>
        </authorList>
    </citation>
    <scope>NUCLEOTIDE SEQUENCE [LARGE SCALE GENOMIC DNA]</scope>
    <source>
        <strain evidence="1 2">Ug99</strain>
    </source>
</reference>
<evidence type="ECO:0000313" key="1">
    <source>
        <dbReference type="EMBL" id="KAA1129817.1"/>
    </source>
</evidence>
<sequence length="127" mass="14707">MHFKKSEKKIWEVRPLLKPSTSLSEKQTGYTRFKSAIAVTSSDFSLHTLAQYTSLESIIMSRSLMQPTKPFGTNFPSYTSLGKLQPNRTFSIAFCYLTDEDNDGYLWAIQMLRKYICDPKETQRFSQ</sequence>
<gene>
    <name evidence="1" type="ORF">PGTUg99_001057</name>
</gene>
<protein>
    <submittedName>
        <fullName evidence="1">Uncharacterized protein</fullName>
    </submittedName>
</protein>
<accession>A0A5B0RW38</accession>
<proteinExistence type="predicted"/>
<dbReference type="EMBL" id="VDEP01000123">
    <property type="protein sequence ID" value="KAA1129817.1"/>
    <property type="molecule type" value="Genomic_DNA"/>
</dbReference>
<organism evidence="1 2">
    <name type="scientific">Puccinia graminis f. sp. tritici</name>
    <dbReference type="NCBI Taxonomy" id="56615"/>
    <lineage>
        <taxon>Eukaryota</taxon>
        <taxon>Fungi</taxon>
        <taxon>Dikarya</taxon>
        <taxon>Basidiomycota</taxon>
        <taxon>Pucciniomycotina</taxon>
        <taxon>Pucciniomycetes</taxon>
        <taxon>Pucciniales</taxon>
        <taxon>Pucciniaceae</taxon>
        <taxon>Puccinia</taxon>
    </lineage>
</organism>
<evidence type="ECO:0000313" key="2">
    <source>
        <dbReference type="Proteomes" id="UP000325313"/>
    </source>
</evidence>
<comment type="caution">
    <text evidence="1">The sequence shown here is derived from an EMBL/GenBank/DDBJ whole genome shotgun (WGS) entry which is preliminary data.</text>
</comment>
<dbReference type="Proteomes" id="UP000325313">
    <property type="component" value="Unassembled WGS sequence"/>
</dbReference>
<name>A0A5B0RW38_PUCGR</name>
<dbReference type="AlphaFoldDB" id="A0A5B0RW38"/>